<comment type="caution">
    <text evidence="5">The sequence shown here is derived from an EMBL/GenBank/DDBJ whole genome shotgun (WGS) entry which is preliminary data.</text>
</comment>
<dbReference type="Pfam" id="PF01048">
    <property type="entry name" value="PNP_UDP_1"/>
    <property type="match status" value="1"/>
</dbReference>
<evidence type="ECO:0000259" key="4">
    <source>
        <dbReference type="Pfam" id="PF01048"/>
    </source>
</evidence>
<name>A0ABS9CP05_9FIRM</name>
<feature type="domain" description="Nucleoside phosphorylase" evidence="4">
    <location>
        <begin position="80"/>
        <end position="234"/>
    </location>
</feature>
<gene>
    <name evidence="5" type="ORF">JQM67_07070</name>
</gene>
<evidence type="ECO:0000313" key="6">
    <source>
        <dbReference type="Proteomes" id="UP001299220"/>
    </source>
</evidence>
<evidence type="ECO:0000256" key="2">
    <source>
        <dbReference type="ARBA" id="ARBA00021980"/>
    </source>
</evidence>
<keyword evidence="6" id="KW-1185">Reference proteome</keyword>
<accession>A0ABS9CP05</accession>
<sequence length="267" mass="29683">MKKEDIMSWFNPNDTTRPVFTAEEHIRGKNLPGIWEALPDRAVVFFLGKGFPVVEEVFPTEEVLASLPGFITHSRVLRVTGHEDVCFVHGGYGAPQAVCTAEALIALGVKEFLLVGLCGAFGEDLAVGDVLLPPQILSEEGTSHHYFENPEFCTVESPFPIETLAAYLQAQSFTVRQENTVTTDAPYRQTYHKEALWREMGCAAVDMEASAFVNLCHYYGKKCAVALMVSDRHPLYEGAPPWQWGNESFAELQRRFITSCASFALAK</sequence>
<dbReference type="SUPFAM" id="SSF53167">
    <property type="entry name" value="Purine and uridine phosphorylases"/>
    <property type="match status" value="1"/>
</dbReference>
<comment type="catalytic activity">
    <reaction evidence="3">
        <text>uridine + phosphate = alpha-D-ribose 1-phosphate + uracil</text>
        <dbReference type="Rhea" id="RHEA:24388"/>
        <dbReference type="ChEBI" id="CHEBI:16704"/>
        <dbReference type="ChEBI" id="CHEBI:17568"/>
        <dbReference type="ChEBI" id="CHEBI:43474"/>
        <dbReference type="ChEBI" id="CHEBI:57720"/>
        <dbReference type="EC" id="2.4.2.3"/>
    </reaction>
</comment>
<dbReference type="CDD" id="cd09007">
    <property type="entry name" value="NP-I_spr0068"/>
    <property type="match status" value="1"/>
</dbReference>
<proteinExistence type="predicted"/>
<dbReference type="Proteomes" id="UP001299220">
    <property type="component" value="Unassembled WGS sequence"/>
</dbReference>
<dbReference type="EC" id="2.4.2.3" evidence="1"/>
<dbReference type="InterPro" id="IPR035994">
    <property type="entry name" value="Nucleoside_phosphorylase_sf"/>
</dbReference>
<organism evidence="5 6">
    <name type="scientific">Anaeromassilibacillus senegalensis</name>
    <dbReference type="NCBI Taxonomy" id="1673717"/>
    <lineage>
        <taxon>Bacteria</taxon>
        <taxon>Bacillati</taxon>
        <taxon>Bacillota</taxon>
        <taxon>Clostridia</taxon>
        <taxon>Eubacteriales</taxon>
        <taxon>Acutalibacteraceae</taxon>
        <taxon>Anaeromassilibacillus</taxon>
    </lineage>
</organism>
<dbReference type="PANTHER" id="PTHR43691">
    <property type="entry name" value="URIDINE PHOSPHORYLASE"/>
    <property type="match status" value="1"/>
</dbReference>
<dbReference type="Gene3D" id="3.40.50.1580">
    <property type="entry name" value="Nucleoside phosphorylase domain"/>
    <property type="match status" value="1"/>
</dbReference>
<evidence type="ECO:0000256" key="1">
    <source>
        <dbReference type="ARBA" id="ARBA00011888"/>
    </source>
</evidence>
<dbReference type="InterPro" id="IPR000845">
    <property type="entry name" value="Nucleoside_phosphorylase_d"/>
</dbReference>
<dbReference type="PANTHER" id="PTHR43691:SF11">
    <property type="entry name" value="FI09636P-RELATED"/>
    <property type="match status" value="1"/>
</dbReference>
<evidence type="ECO:0000313" key="5">
    <source>
        <dbReference type="EMBL" id="MCF2652358.1"/>
    </source>
</evidence>
<evidence type="ECO:0000256" key="3">
    <source>
        <dbReference type="ARBA" id="ARBA00048447"/>
    </source>
</evidence>
<reference evidence="5 6" key="1">
    <citation type="submission" date="2020-12" db="EMBL/GenBank/DDBJ databases">
        <title>Whole genome sequences of gut porcine anaerobes.</title>
        <authorList>
            <person name="Kubasova T."/>
            <person name="Jahodarova E."/>
            <person name="Rychlik I."/>
        </authorList>
    </citation>
    <scope>NUCLEOTIDE SEQUENCE [LARGE SCALE GENOMIC DNA]</scope>
    <source>
        <strain evidence="5 6">An867</strain>
    </source>
</reference>
<dbReference type="EMBL" id="JAFBIT010000002">
    <property type="protein sequence ID" value="MCF2652358.1"/>
    <property type="molecule type" value="Genomic_DNA"/>
</dbReference>
<protein>
    <recommendedName>
        <fullName evidence="2">Uridine phosphorylase</fullName>
        <ecNumber evidence="1">2.4.2.3</ecNumber>
    </recommendedName>
</protein>
<dbReference type="RefSeq" id="WP_235323414.1">
    <property type="nucleotide sequence ID" value="NZ_JAFBIT010000002.1"/>
</dbReference>